<evidence type="ECO:0000313" key="2">
    <source>
        <dbReference type="EMBL" id="MCG2576093.1"/>
    </source>
</evidence>
<protein>
    <submittedName>
        <fullName evidence="2">FHA domain-containing protein</fullName>
    </submittedName>
</protein>
<feature type="domain" description="FHA" evidence="1">
    <location>
        <begin position="226"/>
        <end position="269"/>
    </location>
</feature>
<comment type="caution">
    <text evidence="2">The sequence shown here is derived from an EMBL/GenBank/DDBJ whole genome shotgun (WGS) entry which is preliminary data.</text>
</comment>
<dbReference type="RefSeq" id="WP_275707670.1">
    <property type="nucleotide sequence ID" value="NZ_JAKLTN010000001.1"/>
</dbReference>
<dbReference type="Proteomes" id="UP001165384">
    <property type="component" value="Unassembled WGS sequence"/>
</dbReference>
<dbReference type="SUPFAM" id="SSF55073">
    <property type="entry name" value="Nucleotide cyclase"/>
    <property type="match status" value="1"/>
</dbReference>
<dbReference type="SUPFAM" id="SSF49879">
    <property type="entry name" value="SMAD/FHA domain"/>
    <property type="match status" value="1"/>
</dbReference>
<dbReference type="InterPro" id="IPR000253">
    <property type="entry name" value="FHA_dom"/>
</dbReference>
<proteinExistence type="predicted"/>
<accession>A0ABS9JYW8</accession>
<evidence type="ECO:0000259" key="1">
    <source>
        <dbReference type="PROSITE" id="PS50006"/>
    </source>
</evidence>
<dbReference type="Pfam" id="PF00498">
    <property type="entry name" value="FHA"/>
    <property type="match status" value="1"/>
</dbReference>
<dbReference type="PROSITE" id="PS50006">
    <property type="entry name" value="FHA_DOMAIN"/>
    <property type="match status" value="1"/>
</dbReference>
<sequence>MPEPSTPTIAVEQPLSGADSSYLVHGAVHEISGQAARIDGELLDKLIQRRLKRLERVLEAHGGTLLKPFPQGLLAAFHSAEAALIGACEMQRRCAVIPQLADTQLALKIGIHVTLGRRLSEQAPDPAEATAAKLSELLGESGIVISETVGAGLPSALKDQCAPIANDGSAIAAFSVDWNAVPMQRPPLPAANEPLATEKPAPPRNARIVLHQGTHSYSFDSRQHVITFGRDPASDVVVSSPQASRQHCRIIYRLGQYVLVDLSTNGTYVYLGDGQETRVQKSMLQLSGKGRVSFGQSWQSAAAQSFAFEVVTTG</sequence>
<gene>
    <name evidence="2" type="ORF">LZ012_03680</name>
</gene>
<dbReference type="Gene3D" id="2.60.200.20">
    <property type="match status" value="1"/>
</dbReference>
<dbReference type="InterPro" id="IPR008984">
    <property type="entry name" value="SMAD_FHA_dom_sf"/>
</dbReference>
<dbReference type="CDD" id="cd00060">
    <property type="entry name" value="FHA"/>
    <property type="match status" value="1"/>
</dbReference>
<dbReference type="InterPro" id="IPR029787">
    <property type="entry name" value="Nucleotide_cyclase"/>
</dbReference>
<dbReference type="EMBL" id="JAKLTN010000001">
    <property type="protein sequence ID" value="MCG2576093.1"/>
    <property type="molecule type" value="Genomic_DNA"/>
</dbReference>
<dbReference type="SMART" id="SM00240">
    <property type="entry name" value="FHA"/>
    <property type="match status" value="1"/>
</dbReference>
<reference evidence="2" key="1">
    <citation type="submission" date="2022-01" db="EMBL/GenBank/DDBJ databases">
        <authorList>
            <person name="Jo J.-H."/>
            <person name="Im W.-T."/>
        </authorList>
    </citation>
    <scope>NUCLEOTIDE SEQUENCE</scope>
    <source>
        <strain evidence="2">XY25</strain>
    </source>
</reference>
<keyword evidence="3" id="KW-1185">Reference proteome</keyword>
<name>A0ABS9JYW8_9RHOO</name>
<evidence type="ECO:0000313" key="3">
    <source>
        <dbReference type="Proteomes" id="UP001165384"/>
    </source>
</evidence>
<dbReference type="InterPro" id="IPR050923">
    <property type="entry name" value="Cell_Proc_Reg/RNA_Proc"/>
</dbReference>
<dbReference type="Gene3D" id="3.30.70.1230">
    <property type="entry name" value="Nucleotide cyclase"/>
    <property type="match status" value="1"/>
</dbReference>
<organism evidence="2 3">
    <name type="scientific">Dechloromonas hankyongensis</name>
    <dbReference type="NCBI Taxonomy" id="2908002"/>
    <lineage>
        <taxon>Bacteria</taxon>
        <taxon>Pseudomonadati</taxon>
        <taxon>Pseudomonadota</taxon>
        <taxon>Betaproteobacteria</taxon>
        <taxon>Rhodocyclales</taxon>
        <taxon>Azonexaceae</taxon>
        <taxon>Dechloromonas</taxon>
    </lineage>
</organism>
<dbReference type="PANTHER" id="PTHR23308">
    <property type="entry name" value="NUCLEAR INHIBITOR OF PROTEIN PHOSPHATASE-1"/>
    <property type="match status" value="1"/>
</dbReference>